<organism evidence="2 3">
    <name type="scientific">Ovis aries</name>
    <name type="common">Sheep</name>
    <dbReference type="NCBI Taxonomy" id="9940"/>
    <lineage>
        <taxon>Eukaryota</taxon>
        <taxon>Metazoa</taxon>
        <taxon>Chordata</taxon>
        <taxon>Craniata</taxon>
        <taxon>Vertebrata</taxon>
        <taxon>Euteleostomi</taxon>
        <taxon>Mammalia</taxon>
        <taxon>Eutheria</taxon>
        <taxon>Laurasiatheria</taxon>
        <taxon>Artiodactyla</taxon>
        <taxon>Ruminantia</taxon>
        <taxon>Pecora</taxon>
        <taxon>Bovidae</taxon>
        <taxon>Caprinae</taxon>
        <taxon>Ovis</taxon>
    </lineage>
</organism>
<evidence type="ECO:0000313" key="3">
    <source>
        <dbReference type="Proteomes" id="UP000664991"/>
    </source>
</evidence>
<dbReference type="EMBL" id="JAEMGP010000010">
    <property type="protein sequence ID" value="KAG5204209.1"/>
    <property type="molecule type" value="Genomic_DNA"/>
</dbReference>
<feature type="compositionally biased region" description="Low complexity" evidence="1">
    <location>
        <begin position="87"/>
        <end position="101"/>
    </location>
</feature>
<feature type="compositionally biased region" description="Pro residues" evidence="1">
    <location>
        <begin position="9"/>
        <end position="25"/>
    </location>
</feature>
<name>A0A835ZZP4_SHEEP</name>
<dbReference type="Proteomes" id="UP000664991">
    <property type="component" value="Unassembled WGS sequence"/>
</dbReference>
<protein>
    <submittedName>
        <fullName evidence="2">Uncharacterized protein</fullName>
    </submittedName>
</protein>
<feature type="region of interest" description="Disordered" evidence="1">
    <location>
        <begin position="1"/>
        <end position="55"/>
    </location>
</feature>
<accession>A0A835ZZP4</accession>
<feature type="region of interest" description="Disordered" evidence="1">
    <location>
        <begin position="78"/>
        <end position="101"/>
    </location>
</feature>
<dbReference type="AlphaFoldDB" id="A0A835ZZP4"/>
<comment type="caution">
    <text evidence="2">The sequence shown here is derived from an EMBL/GenBank/DDBJ whole genome shotgun (WGS) entry which is preliminary data.</text>
</comment>
<evidence type="ECO:0000313" key="2">
    <source>
        <dbReference type="EMBL" id="KAG5204209.1"/>
    </source>
</evidence>
<proteinExistence type="predicted"/>
<gene>
    <name evidence="2" type="ORF">JEQ12_002185</name>
</gene>
<reference evidence="2 3" key="1">
    <citation type="submission" date="2020-12" db="EMBL/GenBank/DDBJ databases">
        <title>De novo assembly of Tibetan sheep genome.</title>
        <authorList>
            <person name="Li X."/>
        </authorList>
    </citation>
    <scope>NUCLEOTIDE SEQUENCE [LARGE SCALE GENOMIC DNA]</scope>
    <source>
        <tissue evidence="2">Heart</tissue>
    </source>
</reference>
<sequence>MWNPSCNPSHPPPSNPTCPPDPFPTPTGAQQWNPGFHPGRSSFRSLPCSIPPPGPGMCSVNPLVPGIVGSGIMIDKKVHERMKKHSSSSSFSSSSSSSDSD</sequence>
<evidence type="ECO:0000256" key="1">
    <source>
        <dbReference type="SAM" id="MobiDB-lite"/>
    </source>
</evidence>